<keyword evidence="5" id="KW-0326">Glycosidase</keyword>
<reference evidence="8 9" key="1">
    <citation type="submission" date="2021-06" db="EMBL/GenBank/DDBJ databases">
        <title>Description of novel taxa of the family Lachnospiraceae.</title>
        <authorList>
            <person name="Chaplin A.V."/>
            <person name="Sokolova S.R."/>
            <person name="Pikina A.P."/>
            <person name="Korzhanova M."/>
            <person name="Belova V."/>
            <person name="Korostin D."/>
            <person name="Efimov B.A."/>
        </authorList>
    </citation>
    <scope>NUCLEOTIDE SEQUENCE [LARGE SCALE GENOMIC DNA]</scope>
    <source>
        <strain evidence="8 9">ASD4241</strain>
    </source>
</reference>
<evidence type="ECO:0000259" key="6">
    <source>
        <dbReference type="Pfam" id="PF00703"/>
    </source>
</evidence>
<protein>
    <recommendedName>
        <fullName evidence="3">beta-mannosidase</fullName>
        <ecNumber evidence="3">3.2.1.25</ecNumber>
    </recommendedName>
</protein>
<keyword evidence="9" id="KW-1185">Reference proteome</keyword>
<dbReference type="InterPro" id="IPR050887">
    <property type="entry name" value="Beta-mannosidase_GH2"/>
</dbReference>
<dbReference type="InterPro" id="IPR008979">
    <property type="entry name" value="Galactose-bd-like_sf"/>
</dbReference>
<dbReference type="InterPro" id="IPR017853">
    <property type="entry name" value="GH"/>
</dbReference>
<evidence type="ECO:0000256" key="2">
    <source>
        <dbReference type="ARBA" id="ARBA00007401"/>
    </source>
</evidence>
<evidence type="ECO:0000313" key="9">
    <source>
        <dbReference type="Proteomes" id="UP001314681"/>
    </source>
</evidence>
<evidence type="ECO:0000313" key="8">
    <source>
        <dbReference type="EMBL" id="MBU9726846.1"/>
    </source>
</evidence>
<evidence type="ECO:0000259" key="7">
    <source>
        <dbReference type="Pfam" id="PF22666"/>
    </source>
</evidence>
<dbReference type="Gene3D" id="2.60.40.10">
    <property type="entry name" value="Immunoglobulins"/>
    <property type="match status" value="1"/>
</dbReference>
<dbReference type="EMBL" id="JAHQCX010000007">
    <property type="protein sequence ID" value="MBU9726846.1"/>
    <property type="molecule type" value="Genomic_DNA"/>
</dbReference>
<sequence length="777" mass="89434">MNLPLKTWKVGWSDIESIASLRLGRAENFREVTVPYNVQQAAFKSREELFYADHLDTILWTEEKAWIYYTEAEIEKGEGRNYILSFDGLDYCCEVYVNGTRVCSHIGMYGTVNIAVTPYLHSGKNRIWVVFYLTEEMRDQAKRHYGLKCPNSYKWDAAPRMLTMGIWDSVSLLEKESSYVKDYHITSRIVEDNAKIQIRLERAGAVGAGSLTVRFAQREFFFELGEKAKECVSFLIERPRLWYPHDLGEPYLYEVEIILRDQDGQELDHIHTQHGIRSLQMMHSKGSDAQLTPLQVSCNGTPVFIKGVNMVPLDVFPATIDRERYESFLQLLCEGGVNLVRIWGGGLTEKDCFYDLCDQMGILVWQDFPQCCENPPETGEYLRLLEDQARRIVLRLRNHCSVLLYCGGNELYVDWSRLKDGGEKGEALACEIKDLLTPFHTDTYMAGADGYDEMALKLLADICRELDDTRIYHISSPLEGEGEVHGPWGYDLRKGDQRYRTFDGSFYEFWNTFRAVLYSEAGCSGMANEDQYCSVIPADQQWPVQKSSPSLWFHNAFGAAWGSQDQWLDVQMVERFFGRTGSLPDMIWASQFLQAEGIRYIIEECRRKKPDCSGVMIWAVNETWPNAASLSLLNYDLKPKAAYYAMKQSFRRNLASLRYDHVLYEETLTCGLWVELADAPKPLVLNWKFYRLDGSVIRQGAFHALTTTQEPCFLQSFSIESAKEPVILAELAWQNIQAQTVSKNVYCFANGRKEAPFAPLLEAKEQIHIWDKEEFKC</sequence>
<dbReference type="EC" id="3.2.1.25" evidence="3"/>
<comment type="caution">
    <text evidence="8">The sequence shown here is derived from an EMBL/GenBank/DDBJ whole genome shotgun (WGS) entry which is preliminary data.</text>
</comment>
<gene>
    <name evidence="8" type="ORF">KTH90_12555</name>
</gene>
<dbReference type="InterPro" id="IPR036156">
    <property type="entry name" value="Beta-gal/glucu_dom_sf"/>
</dbReference>
<feature type="domain" description="Beta-mannosidase-like galactose-binding" evidence="7">
    <location>
        <begin position="29"/>
        <end position="167"/>
    </location>
</feature>
<dbReference type="SUPFAM" id="SSF49785">
    <property type="entry name" value="Galactose-binding domain-like"/>
    <property type="match status" value="1"/>
</dbReference>
<dbReference type="InterPro" id="IPR013783">
    <property type="entry name" value="Ig-like_fold"/>
</dbReference>
<comment type="similarity">
    <text evidence="2">Belongs to the glycosyl hydrolase 2 family.</text>
</comment>
<evidence type="ECO:0000256" key="5">
    <source>
        <dbReference type="ARBA" id="ARBA00023295"/>
    </source>
</evidence>
<organism evidence="8 9">
    <name type="scientific">Diplocloster modestus</name>
    <dbReference type="NCBI Taxonomy" id="2850322"/>
    <lineage>
        <taxon>Bacteria</taxon>
        <taxon>Bacillati</taxon>
        <taxon>Bacillota</taxon>
        <taxon>Clostridia</taxon>
        <taxon>Lachnospirales</taxon>
        <taxon>Lachnospiraceae</taxon>
        <taxon>Diplocloster</taxon>
    </lineage>
</organism>
<dbReference type="InterPro" id="IPR006102">
    <property type="entry name" value="Ig-like_GH2"/>
</dbReference>
<dbReference type="Gene3D" id="2.60.120.260">
    <property type="entry name" value="Galactose-binding domain-like"/>
    <property type="match status" value="1"/>
</dbReference>
<keyword evidence="4" id="KW-0378">Hydrolase</keyword>
<comment type="catalytic activity">
    <reaction evidence="1">
        <text>Hydrolysis of terminal, non-reducing beta-D-mannose residues in beta-D-mannosides.</text>
        <dbReference type="EC" id="3.2.1.25"/>
    </reaction>
</comment>
<dbReference type="Gene3D" id="3.20.20.80">
    <property type="entry name" value="Glycosidases"/>
    <property type="match status" value="1"/>
</dbReference>
<dbReference type="InterPro" id="IPR054593">
    <property type="entry name" value="Beta-mannosidase-like_N2"/>
</dbReference>
<dbReference type="PANTHER" id="PTHR43730:SF1">
    <property type="entry name" value="BETA-MANNOSIDASE"/>
    <property type="match status" value="1"/>
</dbReference>
<evidence type="ECO:0000256" key="3">
    <source>
        <dbReference type="ARBA" id="ARBA00012754"/>
    </source>
</evidence>
<accession>A0ABS6K8K5</accession>
<dbReference type="PANTHER" id="PTHR43730">
    <property type="entry name" value="BETA-MANNOSIDASE"/>
    <property type="match status" value="1"/>
</dbReference>
<dbReference type="Pfam" id="PF22666">
    <property type="entry name" value="Glyco_hydro_2_N2"/>
    <property type="match status" value="1"/>
</dbReference>
<dbReference type="SUPFAM" id="SSF49303">
    <property type="entry name" value="beta-Galactosidase/glucuronidase domain"/>
    <property type="match status" value="1"/>
</dbReference>
<proteinExistence type="inferred from homology"/>
<evidence type="ECO:0000256" key="4">
    <source>
        <dbReference type="ARBA" id="ARBA00022801"/>
    </source>
</evidence>
<dbReference type="RefSeq" id="WP_158352945.1">
    <property type="nucleotide sequence ID" value="NZ_JAHQCX010000007.1"/>
</dbReference>
<dbReference type="Proteomes" id="UP001314681">
    <property type="component" value="Unassembled WGS sequence"/>
</dbReference>
<dbReference type="SUPFAM" id="SSF51445">
    <property type="entry name" value="(Trans)glycosidases"/>
    <property type="match status" value="1"/>
</dbReference>
<name>A0ABS6K8K5_9FIRM</name>
<evidence type="ECO:0000256" key="1">
    <source>
        <dbReference type="ARBA" id="ARBA00000829"/>
    </source>
</evidence>
<dbReference type="Pfam" id="PF00703">
    <property type="entry name" value="Glyco_hydro_2"/>
    <property type="match status" value="1"/>
</dbReference>
<feature type="domain" description="Glycoside hydrolase family 2 immunoglobulin-like beta-sandwich" evidence="6">
    <location>
        <begin position="179"/>
        <end position="277"/>
    </location>
</feature>